<evidence type="ECO:0000259" key="2">
    <source>
        <dbReference type="Pfam" id="PF02517"/>
    </source>
</evidence>
<gene>
    <name evidence="3" type="ORF">ACFOUW_06515</name>
</gene>
<dbReference type="InterPro" id="IPR003675">
    <property type="entry name" value="Rce1/LyrA-like_dom"/>
</dbReference>
<keyword evidence="1" id="KW-0812">Transmembrane</keyword>
<feature type="transmembrane region" description="Helical" evidence="1">
    <location>
        <begin position="78"/>
        <end position="96"/>
    </location>
</feature>
<dbReference type="RefSeq" id="WP_205122474.1">
    <property type="nucleotide sequence ID" value="NZ_JAFBCM010000001.1"/>
</dbReference>
<evidence type="ECO:0000313" key="3">
    <source>
        <dbReference type="EMBL" id="MFC3760483.1"/>
    </source>
</evidence>
<feature type="transmembrane region" description="Helical" evidence="1">
    <location>
        <begin position="45"/>
        <end position="66"/>
    </location>
</feature>
<feature type="transmembrane region" description="Helical" evidence="1">
    <location>
        <begin position="133"/>
        <end position="152"/>
    </location>
</feature>
<comment type="caution">
    <text evidence="3">The sequence shown here is derived from an EMBL/GenBank/DDBJ whole genome shotgun (WGS) entry which is preliminary data.</text>
</comment>
<protein>
    <submittedName>
        <fullName evidence="3">Type II CAAX prenyl endopeptidase Rce1 family protein</fullName>
    </submittedName>
</protein>
<evidence type="ECO:0000256" key="1">
    <source>
        <dbReference type="SAM" id="Phobius"/>
    </source>
</evidence>
<dbReference type="Proteomes" id="UP001595699">
    <property type="component" value="Unassembled WGS sequence"/>
</dbReference>
<feature type="transmembrane region" description="Helical" evidence="1">
    <location>
        <begin position="12"/>
        <end position="33"/>
    </location>
</feature>
<dbReference type="Pfam" id="PF02517">
    <property type="entry name" value="Rce1-like"/>
    <property type="match status" value="1"/>
</dbReference>
<name>A0ABV7Y5Z3_9ACTN</name>
<proteinExistence type="predicted"/>
<evidence type="ECO:0000313" key="4">
    <source>
        <dbReference type="Proteomes" id="UP001595699"/>
    </source>
</evidence>
<feature type="transmembrane region" description="Helical" evidence="1">
    <location>
        <begin position="211"/>
        <end position="229"/>
    </location>
</feature>
<keyword evidence="1" id="KW-0472">Membrane</keyword>
<sequence length="246" mass="27822">MVRERANAFAHAHPIWFGVIATLFWVGLILAAIQLPPHPLYGPMYVNAIGFIFGLLVVWLLGWRRADVGLGRQRIDRSLWTIASLFVLTLTFALPGIQGEPYIVFCTAVWCLLIGLNEELWSRGIILYPLSRLGPYVSSLIVALLFSNQHWLNFVFFGASLEDQIAQLISTFTFAFALTALRWRGLTIWPLAILHGLGDFLQLTSPGAAPWWWQLAIAVFELAYGWWLLRTVRRSHTTAPEPRHAA</sequence>
<keyword evidence="4" id="KW-1185">Reference proteome</keyword>
<feature type="transmembrane region" description="Helical" evidence="1">
    <location>
        <begin position="164"/>
        <end position="181"/>
    </location>
</feature>
<feature type="domain" description="CAAX prenyl protease 2/Lysostaphin resistance protein A-like" evidence="2">
    <location>
        <begin position="104"/>
        <end position="200"/>
    </location>
</feature>
<organism evidence="3 4">
    <name type="scientific">Tenggerimyces flavus</name>
    <dbReference type="NCBI Taxonomy" id="1708749"/>
    <lineage>
        <taxon>Bacteria</taxon>
        <taxon>Bacillati</taxon>
        <taxon>Actinomycetota</taxon>
        <taxon>Actinomycetes</taxon>
        <taxon>Propionibacteriales</taxon>
        <taxon>Nocardioidaceae</taxon>
        <taxon>Tenggerimyces</taxon>
    </lineage>
</organism>
<accession>A0ABV7Y5Z3</accession>
<dbReference type="EMBL" id="JBHRZH010000005">
    <property type="protein sequence ID" value="MFC3760483.1"/>
    <property type="molecule type" value="Genomic_DNA"/>
</dbReference>
<keyword evidence="1" id="KW-1133">Transmembrane helix</keyword>
<reference evidence="4" key="1">
    <citation type="journal article" date="2019" name="Int. J. Syst. Evol. Microbiol.">
        <title>The Global Catalogue of Microorganisms (GCM) 10K type strain sequencing project: providing services to taxonomists for standard genome sequencing and annotation.</title>
        <authorList>
            <consortium name="The Broad Institute Genomics Platform"/>
            <consortium name="The Broad Institute Genome Sequencing Center for Infectious Disease"/>
            <person name="Wu L."/>
            <person name="Ma J."/>
        </authorList>
    </citation>
    <scope>NUCLEOTIDE SEQUENCE [LARGE SCALE GENOMIC DNA]</scope>
    <source>
        <strain evidence="4">CGMCC 4.7241</strain>
    </source>
</reference>